<dbReference type="PRINTS" id="PR00723">
    <property type="entry name" value="SUBTILISIN"/>
</dbReference>
<dbReference type="InterPro" id="IPR050131">
    <property type="entry name" value="Peptidase_S8_subtilisin-like"/>
</dbReference>
<evidence type="ECO:0000259" key="15">
    <source>
        <dbReference type="Pfam" id="PF05922"/>
    </source>
</evidence>
<dbReference type="PROSITE" id="PS00136">
    <property type="entry name" value="SUBTILASE_ASP"/>
    <property type="match status" value="1"/>
</dbReference>
<dbReference type="Gene3D" id="2.60.40.1710">
    <property type="entry name" value="Subtilisin-like superfamily"/>
    <property type="match status" value="1"/>
</dbReference>
<evidence type="ECO:0000256" key="7">
    <source>
        <dbReference type="ARBA" id="ARBA00022825"/>
    </source>
</evidence>
<feature type="active site" description="Charge relay system" evidence="8 9">
    <location>
        <position position="609"/>
    </location>
</feature>
<evidence type="ECO:0000259" key="13">
    <source>
        <dbReference type="Pfam" id="PF00082"/>
    </source>
</evidence>
<evidence type="ECO:0000256" key="5">
    <source>
        <dbReference type="ARBA" id="ARBA00022729"/>
    </source>
</evidence>
<dbReference type="EMBL" id="CP007806">
    <property type="protein sequence ID" value="AIG28693.1"/>
    <property type="molecule type" value="Genomic_DNA"/>
</dbReference>
<dbReference type="PANTHER" id="PTHR43806:SF65">
    <property type="entry name" value="SERINE PROTEASE APRX"/>
    <property type="match status" value="1"/>
</dbReference>
<proteinExistence type="inferred from homology"/>
<evidence type="ECO:0000256" key="4">
    <source>
        <dbReference type="ARBA" id="ARBA00022670"/>
    </source>
</evidence>
<dbReference type="PROSITE" id="PS51892">
    <property type="entry name" value="SUBTILASE"/>
    <property type="match status" value="1"/>
</dbReference>
<keyword evidence="18" id="KW-1185">Reference proteome</keyword>
<evidence type="ECO:0000256" key="3">
    <source>
        <dbReference type="ARBA" id="ARBA00022525"/>
    </source>
</evidence>
<keyword evidence="3" id="KW-0964">Secreted</keyword>
<organism evidence="17 18">
    <name type="scientific">Brevibacillus laterosporus LMG 15441</name>
    <dbReference type="NCBI Taxonomy" id="1042163"/>
    <lineage>
        <taxon>Bacteria</taxon>
        <taxon>Bacillati</taxon>
        <taxon>Bacillota</taxon>
        <taxon>Bacilli</taxon>
        <taxon>Bacillales</taxon>
        <taxon>Paenibacillaceae</taxon>
        <taxon>Brevibacillus</taxon>
    </lineage>
</organism>
<dbReference type="MEROPS" id="S08.108"/>
<evidence type="ECO:0000259" key="16">
    <source>
        <dbReference type="Pfam" id="PF06280"/>
    </source>
</evidence>
<dbReference type="Pfam" id="PF05922">
    <property type="entry name" value="Inhibitor_I9"/>
    <property type="match status" value="1"/>
</dbReference>
<dbReference type="Gene3D" id="3.50.30.30">
    <property type="match status" value="1"/>
</dbReference>
<keyword evidence="7 9" id="KW-0720">Serine protease</keyword>
<name>A0A075RBU1_BRELA</name>
<evidence type="ECO:0000256" key="9">
    <source>
        <dbReference type="PROSITE-ProRule" id="PRU01240"/>
    </source>
</evidence>
<comment type="similarity">
    <text evidence="1 9 10">Belongs to the peptidase S8 family.</text>
</comment>
<dbReference type="PROSITE" id="PS00137">
    <property type="entry name" value="SUBTILASE_HIS"/>
    <property type="match status" value="1"/>
</dbReference>
<feature type="region of interest" description="Disordered" evidence="11">
    <location>
        <begin position="230"/>
        <end position="261"/>
    </location>
</feature>
<feature type="active site" description="Charge relay system" evidence="8 9">
    <location>
        <position position="214"/>
    </location>
</feature>
<dbReference type="InterPro" id="IPR023828">
    <property type="entry name" value="Peptidase_S8_Ser-AS"/>
</dbReference>
<dbReference type="Proteomes" id="UP000005850">
    <property type="component" value="Chromosome"/>
</dbReference>
<dbReference type="GO" id="GO:0016020">
    <property type="term" value="C:membrane"/>
    <property type="evidence" value="ECO:0007669"/>
    <property type="project" value="InterPro"/>
</dbReference>
<feature type="active site" description="Charge relay system" evidence="8 9">
    <location>
        <position position="263"/>
    </location>
</feature>
<sequence>MLRKPKKITSIALATSLLLGVIPYNVMAATPKEGLELDALLDVNELTKAKVTGETDEEVSTGPAYISPALDTKSSKMVTVIVQLKADPVVVTKGKSKSSEREARSLVSDDQDDFEGLIEDKGLDVDIEKKFEEVFNGMVVTLPANEIPKLAELPNVKAVYNNINYYSQPEVEVVSETADLPPGHYDANPLKAMKIPEMWKLGYTGKGLKVGVIDTGVDYLHPDLKDAYKGGYDSYDDDDDPYEQKPIPVEEDPEGKGYKGSHHGTHVAGTIVGRASNKTSDVHVRGIAYESDLYSYRVLGRHGGSSAQVIDGIERAVKDGMDVINLSLGSDLEKSPDSPDAIALNNAVLAGVIPVVANGNAANNNPNQYYYTAGSPAGAKLVISVGATTPPVELYTSTATTSFGKNYEFKVASYETGLNDFAKIVGTDALSLVFANLGMNSDFAKVDVKGKVVLVSRGGVPFVDKISSAKKAGAKAIIIYNGNDANGDGIADPDPVGRDDYFNSYLGDQMDAIPTFDMKGKEGRELVKLIQADPSKATITFSSEYPKTEEKGDLMADFSSRGPAMDDEYSIKPDVSAPGVSILSAKPTWKKDFPDANYDHAYQRLNGTSMATPHVAGLVLLLKQAHPDWTPFDVKAAMANTAVEIKDGNGVLYDVYSQGSGRVDGLAALKTPALLQTVEKTKILDKNMNEKYVTNYGTNVSFGLVSRDMKKPLVRTLQLKNTSDEEVEYEAEVIMHEKVTSVPGKPATTTNVDNLKVKLSEDDFTVKPGKSLQFNLQIEAKKKVKDGVYEGEVRLKSQDGHPDLHLPFVIHVGDEREENKFGFDSFKLSSTQVNPDSLTFSASADLQAKDINLIELQIWGLNDEKLGTMAVEKKTDKKGNLQLLKPGKLSFKNLTGEYVSTKTGKLTKPENGKYKVRIFGYQYDPENPVEKEEDIKIKYEAWSAISIQGPVDEEDREDIRELVNEAADDFSAKIVNVSELNKQVLKLPNETDEITYKVVESSNPDLIDNDGFLVKLPKKKQKKPVYLTVYVSSVKVPSIKKAVVVDVVLQPNKGKGKGKGKGRLPAPSEVEEQVEQQVEQQLKQQAEQTEQQVAEPTVQ</sequence>
<evidence type="ECO:0000256" key="6">
    <source>
        <dbReference type="ARBA" id="ARBA00022801"/>
    </source>
</evidence>
<evidence type="ECO:0000256" key="8">
    <source>
        <dbReference type="PIRSR" id="PIRSR615500-1"/>
    </source>
</evidence>
<dbReference type="InterPro" id="IPR046450">
    <property type="entry name" value="PA_dom_sf"/>
</dbReference>
<dbReference type="InterPro" id="IPR036852">
    <property type="entry name" value="Peptidase_S8/S53_dom_sf"/>
</dbReference>
<evidence type="ECO:0000313" key="17">
    <source>
        <dbReference type="EMBL" id="AIG28693.1"/>
    </source>
</evidence>
<dbReference type="RefSeq" id="WP_003334255.1">
    <property type="nucleotide sequence ID" value="NZ_CP007806.1"/>
</dbReference>
<dbReference type="InterPro" id="IPR010259">
    <property type="entry name" value="S8pro/Inhibitor_I9"/>
</dbReference>
<feature type="signal peptide" evidence="12">
    <location>
        <begin position="1"/>
        <end position="28"/>
    </location>
</feature>
<keyword evidence="5 12" id="KW-0732">Signal</keyword>
<dbReference type="Pfam" id="PF06280">
    <property type="entry name" value="fn3_5"/>
    <property type="match status" value="1"/>
</dbReference>
<evidence type="ECO:0000256" key="12">
    <source>
        <dbReference type="SAM" id="SignalP"/>
    </source>
</evidence>
<feature type="domain" description="PA" evidence="14">
    <location>
        <begin position="436"/>
        <end position="494"/>
    </location>
</feature>
<dbReference type="InterPro" id="IPR023827">
    <property type="entry name" value="Peptidase_S8_Asp-AS"/>
</dbReference>
<feature type="chain" id="PRO_5001709550" evidence="12">
    <location>
        <begin position="29"/>
        <end position="1099"/>
    </location>
</feature>
<evidence type="ECO:0000259" key="14">
    <source>
        <dbReference type="Pfam" id="PF02225"/>
    </source>
</evidence>
<reference evidence="17 18" key="1">
    <citation type="journal article" date="2011" name="J. Bacteriol.">
        <title>Genome sequence of Brevibacillus laterosporus LMG 15441, a pathogen of invertebrates.</title>
        <authorList>
            <person name="Djukic M."/>
            <person name="Poehlein A."/>
            <person name="Thurmer A."/>
            <person name="Daniel R."/>
        </authorList>
    </citation>
    <scope>NUCLEOTIDE SEQUENCE [LARGE SCALE GENOMIC DNA]</scope>
    <source>
        <strain evidence="17 18">LMG 15441</strain>
    </source>
</reference>
<feature type="region of interest" description="Disordered" evidence="11">
    <location>
        <begin position="1054"/>
        <end position="1099"/>
    </location>
</feature>
<feature type="compositionally biased region" description="Low complexity" evidence="11">
    <location>
        <begin position="1075"/>
        <end position="1099"/>
    </location>
</feature>
<dbReference type="STRING" id="1042163.BRLA_c044290"/>
<gene>
    <name evidence="17" type="ORF">BRLA_c044290</name>
</gene>
<evidence type="ECO:0000256" key="11">
    <source>
        <dbReference type="SAM" id="MobiDB-lite"/>
    </source>
</evidence>
<evidence type="ECO:0000313" key="18">
    <source>
        <dbReference type="Proteomes" id="UP000005850"/>
    </source>
</evidence>
<dbReference type="GO" id="GO:0004252">
    <property type="term" value="F:serine-type endopeptidase activity"/>
    <property type="evidence" value="ECO:0007669"/>
    <property type="project" value="UniProtKB-UniRule"/>
</dbReference>
<dbReference type="InterPro" id="IPR010435">
    <property type="entry name" value="C5a/SBT2-like_Fn3"/>
</dbReference>
<protein>
    <submittedName>
        <fullName evidence="17">Minor extracellular protease vpr</fullName>
        <ecNumber evidence="17">3.4.21.-</ecNumber>
    </submittedName>
</protein>
<dbReference type="EC" id="3.4.21.-" evidence="17"/>
<accession>A0A075RBU1</accession>
<dbReference type="eggNOG" id="COG1404">
    <property type="taxonomic scope" value="Bacteria"/>
</dbReference>
<dbReference type="PANTHER" id="PTHR43806">
    <property type="entry name" value="PEPTIDASE S8"/>
    <property type="match status" value="1"/>
</dbReference>
<dbReference type="CDD" id="cd07474">
    <property type="entry name" value="Peptidases_S8_subtilisin_Vpr-like"/>
    <property type="match status" value="1"/>
</dbReference>
<dbReference type="Pfam" id="PF00082">
    <property type="entry name" value="Peptidase_S8"/>
    <property type="match status" value="1"/>
</dbReference>
<keyword evidence="4 9" id="KW-0645">Protease</keyword>
<dbReference type="SUPFAM" id="SSF52743">
    <property type="entry name" value="Subtilisin-like"/>
    <property type="match status" value="1"/>
</dbReference>
<keyword evidence="2" id="KW-0134">Cell wall</keyword>
<keyword evidence="6 9" id="KW-0378">Hydrolase</keyword>
<dbReference type="SUPFAM" id="SSF52025">
    <property type="entry name" value="PA domain"/>
    <property type="match status" value="1"/>
</dbReference>
<dbReference type="PROSITE" id="PS00138">
    <property type="entry name" value="SUBTILASE_SER"/>
    <property type="match status" value="1"/>
</dbReference>
<feature type="domain" description="C5a peptidase/Subtilisin-like protease SBT2-like Fn3-like" evidence="16">
    <location>
        <begin position="708"/>
        <end position="809"/>
    </location>
</feature>
<dbReference type="InterPro" id="IPR003137">
    <property type="entry name" value="PA_domain"/>
</dbReference>
<evidence type="ECO:0000256" key="10">
    <source>
        <dbReference type="RuleBase" id="RU003355"/>
    </source>
</evidence>
<dbReference type="HOGENOM" id="CLU_004945_0_0_9"/>
<feature type="domain" description="Inhibitor I9" evidence="15">
    <location>
        <begin position="80"/>
        <end position="166"/>
    </location>
</feature>
<feature type="domain" description="Peptidase S8/S53" evidence="13">
    <location>
        <begin position="205"/>
        <end position="646"/>
    </location>
</feature>
<dbReference type="Pfam" id="PF02225">
    <property type="entry name" value="PA"/>
    <property type="match status" value="1"/>
</dbReference>
<dbReference type="GO" id="GO:0006508">
    <property type="term" value="P:proteolysis"/>
    <property type="evidence" value="ECO:0007669"/>
    <property type="project" value="UniProtKB-KW"/>
</dbReference>
<dbReference type="InterPro" id="IPR015500">
    <property type="entry name" value="Peptidase_S8_subtilisin-rel"/>
</dbReference>
<dbReference type="Gene3D" id="3.40.50.200">
    <property type="entry name" value="Peptidase S8/S53 domain"/>
    <property type="match status" value="2"/>
</dbReference>
<dbReference type="KEGG" id="blr:BRLA_c044290"/>
<dbReference type="AlphaFoldDB" id="A0A075RBU1"/>
<evidence type="ECO:0000256" key="1">
    <source>
        <dbReference type="ARBA" id="ARBA00011073"/>
    </source>
</evidence>
<dbReference type="CDD" id="cd02133">
    <property type="entry name" value="PA_C5a_like"/>
    <property type="match status" value="1"/>
</dbReference>
<dbReference type="InterPro" id="IPR000209">
    <property type="entry name" value="Peptidase_S8/S53_dom"/>
</dbReference>
<dbReference type="InterPro" id="IPR034213">
    <property type="entry name" value="S8_Vpr-like"/>
</dbReference>
<evidence type="ECO:0000256" key="2">
    <source>
        <dbReference type="ARBA" id="ARBA00022512"/>
    </source>
</evidence>
<dbReference type="InterPro" id="IPR022398">
    <property type="entry name" value="Peptidase_S8_His-AS"/>
</dbReference>